<dbReference type="GO" id="GO:0071944">
    <property type="term" value="C:cell periphery"/>
    <property type="evidence" value="ECO:0007669"/>
    <property type="project" value="UniProtKB-ARBA"/>
</dbReference>
<dbReference type="AlphaFoldDB" id="A0A9P7J8K3"/>
<evidence type="ECO:0000256" key="1">
    <source>
        <dbReference type="ARBA" id="ARBA00004167"/>
    </source>
</evidence>
<dbReference type="PANTHER" id="PTHR15549:SF30">
    <property type="entry name" value="MID2 DOMAIN-CONTAINING PROTEIN"/>
    <property type="match status" value="1"/>
</dbReference>
<comment type="caution">
    <text evidence="7">The sequence shown here is derived from an EMBL/GenBank/DDBJ whole genome shotgun (WGS) entry which is preliminary data.</text>
</comment>
<keyword evidence="4 6" id="KW-0472">Membrane</keyword>
<evidence type="ECO:0000313" key="8">
    <source>
        <dbReference type="Proteomes" id="UP000807769"/>
    </source>
</evidence>
<sequence>MPMSLISRMPFFANISPYDRNRRADPNLILGKNGQPSIVISDPPAGPGDVPYYPEGSRRPEYVPQPGTQISPDPISATGMQTVGQLTQSQELMTTVPALPITSATATDTISSPLSSATPSSSFSSQTPTTTSTPSNSSSSTSTSARPTALVSPASMHTSKTELSAPFYVAIILGTVCVLACCLAFLAWWIRSRASARKTRDDDELWTARDESEFYLPASLVRRNTGDPFSSPINTPTAANFYKSYDRAPGYNPSKTVVGDVHPPMEQRRPAFANHASTFSVQESPRTLGRLQVANIAPGDLTSGDESSHGGTTSYSTRVVELGPPRSAIQYHTQSFLPPEGDGLPQFLPSPGYAQRTPRERLRPVMESTPGIGPGDWHNIPLPDEAEPPDPIENEHPPPEGWASALNDIPLGSAKNHSLQQFPDPEYDVPLAAHDPPSYSTESQLNDDDLNGLRIRGLGGYPRDQTSYPDVSQSNLAPSDSQVTLRPGMTPVWTQESRVPLKHNAAPIGVTKDDSRASHASSSSVYTSESVAAASANLKNYGYGFTQSHQALSSNNVPKPRTNTMHSEQSKLSSRKRGGQRRRSRPKPVRHESSSASSMISFGSDLLRPTQHGHLSGRESMARKALLERRRKMTMHEPLDE</sequence>
<feature type="compositionally biased region" description="Low complexity" evidence="5">
    <location>
        <begin position="109"/>
        <end position="144"/>
    </location>
</feature>
<dbReference type="OrthoDB" id="3061923at2759"/>
<organism evidence="7 8">
    <name type="scientific">Suillus subaureus</name>
    <dbReference type="NCBI Taxonomy" id="48587"/>
    <lineage>
        <taxon>Eukaryota</taxon>
        <taxon>Fungi</taxon>
        <taxon>Dikarya</taxon>
        <taxon>Basidiomycota</taxon>
        <taxon>Agaricomycotina</taxon>
        <taxon>Agaricomycetes</taxon>
        <taxon>Agaricomycetidae</taxon>
        <taxon>Boletales</taxon>
        <taxon>Suillineae</taxon>
        <taxon>Suillaceae</taxon>
        <taxon>Suillus</taxon>
    </lineage>
</organism>
<protein>
    <recommendedName>
        <fullName evidence="9">Transmembrane protein</fullName>
    </recommendedName>
</protein>
<feature type="compositionally biased region" description="Basic and acidic residues" evidence="5">
    <location>
        <begin position="616"/>
        <end position="641"/>
    </location>
</feature>
<feature type="region of interest" description="Disordered" evidence="5">
    <location>
        <begin position="335"/>
        <end position="530"/>
    </location>
</feature>
<gene>
    <name evidence="7" type="ORF">BJ212DRAFT_1385305</name>
</gene>
<keyword evidence="3 6" id="KW-1133">Transmembrane helix</keyword>
<evidence type="ECO:0000256" key="3">
    <source>
        <dbReference type="ARBA" id="ARBA00022989"/>
    </source>
</evidence>
<feature type="compositionally biased region" description="Polar residues" evidence="5">
    <location>
        <begin position="550"/>
        <end position="567"/>
    </location>
</feature>
<feature type="region of interest" description="Disordered" evidence="5">
    <location>
        <begin position="298"/>
        <end position="318"/>
    </location>
</feature>
<feature type="region of interest" description="Disordered" evidence="5">
    <location>
        <begin position="550"/>
        <end position="641"/>
    </location>
</feature>
<evidence type="ECO:0000256" key="2">
    <source>
        <dbReference type="ARBA" id="ARBA00022692"/>
    </source>
</evidence>
<dbReference type="RefSeq" id="XP_041188443.1">
    <property type="nucleotide sequence ID" value="XM_041336796.1"/>
</dbReference>
<evidence type="ECO:0000313" key="7">
    <source>
        <dbReference type="EMBL" id="KAG1808058.1"/>
    </source>
</evidence>
<feature type="region of interest" description="Disordered" evidence="5">
    <location>
        <begin position="109"/>
        <end position="153"/>
    </location>
</feature>
<dbReference type="GO" id="GO:0016020">
    <property type="term" value="C:membrane"/>
    <property type="evidence" value="ECO:0007669"/>
    <property type="project" value="UniProtKB-SubCell"/>
</dbReference>
<evidence type="ECO:0000256" key="5">
    <source>
        <dbReference type="SAM" id="MobiDB-lite"/>
    </source>
</evidence>
<feature type="compositionally biased region" description="Low complexity" evidence="5">
    <location>
        <begin position="594"/>
        <end position="604"/>
    </location>
</feature>
<evidence type="ECO:0008006" key="9">
    <source>
        <dbReference type="Google" id="ProtNLM"/>
    </source>
</evidence>
<evidence type="ECO:0000256" key="4">
    <source>
        <dbReference type="ARBA" id="ARBA00023136"/>
    </source>
</evidence>
<keyword evidence="8" id="KW-1185">Reference proteome</keyword>
<feature type="compositionally biased region" description="Basic residues" evidence="5">
    <location>
        <begin position="573"/>
        <end position="588"/>
    </location>
</feature>
<dbReference type="PANTHER" id="PTHR15549">
    <property type="entry name" value="PAIRED IMMUNOGLOBULIN-LIKE TYPE 2 RECEPTOR"/>
    <property type="match status" value="1"/>
</dbReference>
<reference evidence="7" key="1">
    <citation type="journal article" date="2020" name="New Phytol.">
        <title>Comparative genomics reveals dynamic genome evolution in host specialist ectomycorrhizal fungi.</title>
        <authorList>
            <person name="Lofgren L.A."/>
            <person name="Nguyen N.H."/>
            <person name="Vilgalys R."/>
            <person name="Ruytinx J."/>
            <person name="Liao H.L."/>
            <person name="Branco S."/>
            <person name="Kuo A."/>
            <person name="LaButti K."/>
            <person name="Lipzen A."/>
            <person name="Andreopoulos W."/>
            <person name="Pangilinan J."/>
            <person name="Riley R."/>
            <person name="Hundley H."/>
            <person name="Na H."/>
            <person name="Barry K."/>
            <person name="Grigoriev I.V."/>
            <person name="Stajich J.E."/>
            <person name="Kennedy P.G."/>
        </authorList>
    </citation>
    <scope>NUCLEOTIDE SEQUENCE</scope>
    <source>
        <strain evidence="7">MN1</strain>
    </source>
</reference>
<feature type="transmembrane region" description="Helical" evidence="6">
    <location>
        <begin position="165"/>
        <end position="190"/>
    </location>
</feature>
<dbReference type="InterPro" id="IPR051694">
    <property type="entry name" value="Immunoregulatory_rcpt-like"/>
</dbReference>
<dbReference type="EMBL" id="JABBWG010000040">
    <property type="protein sequence ID" value="KAG1808058.1"/>
    <property type="molecule type" value="Genomic_DNA"/>
</dbReference>
<keyword evidence="2 6" id="KW-0812">Transmembrane</keyword>
<feature type="compositionally biased region" description="Low complexity" evidence="5">
    <location>
        <begin position="518"/>
        <end position="530"/>
    </location>
</feature>
<evidence type="ECO:0000256" key="6">
    <source>
        <dbReference type="SAM" id="Phobius"/>
    </source>
</evidence>
<name>A0A9P7J8K3_9AGAM</name>
<comment type="subcellular location">
    <subcellularLocation>
        <location evidence="1">Membrane</location>
        <topology evidence="1">Single-pass membrane protein</topology>
    </subcellularLocation>
</comment>
<proteinExistence type="predicted"/>
<dbReference type="Proteomes" id="UP000807769">
    <property type="component" value="Unassembled WGS sequence"/>
</dbReference>
<accession>A0A9P7J8K3</accession>
<feature type="compositionally biased region" description="Polar residues" evidence="5">
    <location>
        <begin position="464"/>
        <end position="484"/>
    </location>
</feature>
<dbReference type="GeneID" id="64630812"/>